<gene>
    <name evidence="1" type="ORF">NDU88_002422</name>
</gene>
<evidence type="ECO:0000313" key="2">
    <source>
        <dbReference type="Proteomes" id="UP001066276"/>
    </source>
</evidence>
<accession>A0AAV7NIK4</accession>
<evidence type="ECO:0000313" key="1">
    <source>
        <dbReference type="EMBL" id="KAJ1114183.1"/>
    </source>
</evidence>
<dbReference type="Proteomes" id="UP001066276">
    <property type="component" value="Chromosome 8"/>
</dbReference>
<dbReference type="PROSITE" id="PS51257">
    <property type="entry name" value="PROKAR_LIPOPROTEIN"/>
    <property type="match status" value="1"/>
</dbReference>
<reference evidence="1" key="1">
    <citation type="journal article" date="2022" name="bioRxiv">
        <title>Sequencing and chromosome-scale assembly of the giantPleurodeles waltlgenome.</title>
        <authorList>
            <person name="Brown T."/>
            <person name="Elewa A."/>
            <person name="Iarovenko S."/>
            <person name="Subramanian E."/>
            <person name="Araus A.J."/>
            <person name="Petzold A."/>
            <person name="Susuki M."/>
            <person name="Suzuki K.-i.T."/>
            <person name="Hayashi T."/>
            <person name="Toyoda A."/>
            <person name="Oliveira C."/>
            <person name="Osipova E."/>
            <person name="Leigh N.D."/>
            <person name="Simon A."/>
            <person name="Yun M.H."/>
        </authorList>
    </citation>
    <scope>NUCLEOTIDE SEQUENCE</scope>
    <source>
        <strain evidence="1">20211129_DDA</strain>
        <tissue evidence="1">Liver</tissue>
    </source>
</reference>
<name>A0AAV7NIK4_PLEWA</name>
<dbReference type="AlphaFoldDB" id="A0AAV7NIK4"/>
<organism evidence="1 2">
    <name type="scientific">Pleurodeles waltl</name>
    <name type="common">Iberian ribbed newt</name>
    <dbReference type="NCBI Taxonomy" id="8319"/>
    <lineage>
        <taxon>Eukaryota</taxon>
        <taxon>Metazoa</taxon>
        <taxon>Chordata</taxon>
        <taxon>Craniata</taxon>
        <taxon>Vertebrata</taxon>
        <taxon>Euteleostomi</taxon>
        <taxon>Amphibia</taxon>
        <taxon>Batrachia</taxon>
        <taxon>Caudata</taxon>
        <taxon>Salamandroidea</taxon>
        <taxon>Salamandridae</taxon>
        <taxon>Pleurodelinae</taxon>
        <taxon>Pleurodeles</taxon>
    </lineage>
</organism>
<proteinExistence type="predicted"/>
<protein>
    <submittedName>
        <fullName evidence="1">Uncharacterized protein</fullName>
    </submittedName>
</protein>
<comment type="caution">
    <text evidence="1">The sequence shown here is derived from an EMBL/GenBank/DDBJ whole genome shotgun (WGS) entry which is preliminary data.</text>
</comment>
<dbReference type="EMBL" id="JANPWB010000012">
    <property type="protein sequence ID" value="KAJ1114183.1"/>
    <property type="molecule type" value="Genomic_DNA"/>
</dbReference>
<sequence length="241" mass="27327">MTLRAHCHYYWQQINAVLASCLGELAFPNHPVCPNPSRIPLPKKPELKYSSLQANHFSRPLEAVKMMPVNKGGQLGKGKKLGPYKKWLTESEHFIEEGDGNIIQYTVPKRVKEGSLQTSSRAYDILLKVLHTSPSAEQCTLHSDNTTVLPDYTPPVEDTDEDPIDSVWDKLCTSLKGRKLGPRMASQAADVHIRIRWQNERTDKNSLYARVNRAYDLSHSGTRTAQLPCREVVFHHVTMQQ</sequence>
<keyword evidence="2" id="KW-1185">Reference proteome</keyword>